<dbReference type="CDD" id="cd07012">
    <property type="entry name" value="PBP2_Bug_TTT"/>
    <property type="match status" value="1"/>
</dbReference>
<gene>
    <name evidence="3" type="ORF">GXW78_10915</name>
</gene>
<accession>A0ABS5EGM9</accession>
<keyword evidence="2" id="KW-0732">Signal</keyword>
<comment type="caution">
    <text evidence="3">The sequence shown here is derived from an EMBL/GenBank/DDBJ whole genome shotgun (WGS) entry which is preliminary data.</text>
</comment>
<dbReference type="InterPro" id="IPR042100">
    <property type="entry name" value="Bug_dom1"/>
</dbReference>
<dbReference type="Pfam" id="PF03401">
    <property type="entry name" value="TctC"/>
    <property type="match status" value="1"/>
</dbReference>
<dbReference type="Proteomes" id="UP000698752">
    <property type="component" value="Unassembled WGS sequence"/>
</dbReference>
<evidence type="ECO:0000256" key="1">
    <source>
        <dbReference type="ARBA" id="ARBA00006987"/>
    </source>
</evidence>
<dbReference type="PANTHER" id="PTHR42928">
    <property type="entry name" value="TRICARBOXYLATE-BINDING PROTEIN"/>
    <property type="match status" value="1"/>
</dbReference>
<dbReference type="EMBL" id="JAAEDI010000010">
    <property type="protein sequence ID" value="MBR0650175.1"/>
    <property type="molecule type" value="Genomic_DNA"/>
</dbReference>
<reference evidence="4" key="1">
    <citation type="journal article" date="2021" name="Syst. Appl. Microbiol.">
        <title>Roseomonas hellenica sp. nov., isolated from roots of wild-growing Alkanna tinctoria.</title>
        <authorList>
            <person name="Rat A."/>
            <person name="Naranjo H.D."/>
            <person name="Lebbe L."/>
            <person name="Cnockaert M."/>
            <person name="Krigas N."/>
            <person name="Grigoriadou K."/>
            <person name="Maloupa E."/>
            <person name="Willems A."/>
        </authorList>
    </citation>
    <scope>NUCLEOTIDE SEQUENCE [LARGE SCALE GENOMIC DNA]</scope>
    <source>
        <strain evidence="4">LMG 31159</strain>
    </source>
</reference>
<proteinExistence type="inferred from homology"/>
<evidence type="ECO:0000313" key="3">
    <source>
        <dbReference type="EMBL" id="MBR0650175.1"/>
    </source>
</evidence>
<dbReference type="SUPFAM" id="SSF53850">
    <property type="entry name" value="Periplasmic binding protein-like II"/>
    <property type="match status" value="1"/>
</dbReference>
<dbReference type="RefSeq" id="WP_211868694.1">
    <property type="nucleotide sequence ID" value="NZ_JAAEDI010000010.1"/>
</dbReference>
<feature type="signal peptide" evidence="2">
    <location>
        <begin position="1"/>
        <end position="26"/>
    </location>
</feature>
<organism evidence="3 4">
    <name type="scientific">Neoroseomonas terrae</name>
    <dbReference type="NCBI Taxonomy" id="424799"/>
    <lineage>
        <taxon>Bacteria</taxon>
        <taxon>Pseudomonadati</taxon>
        <taxon>Pseudomonadota</taxon>
        <taxon>Alphaproteobacteria</taxon>
        <taxon>Acetobacterales</taxon>
        <taxon>Acetobacteraceae</taxon>
        <taxon>Neoroseomonas</taxon>
    </lineage>
</organism>
<keyword evidence="4" id="KW-1185">Reference proteome</keyword>
<dbReference type="Gene3D" id="3.40.190.150">
    <property type="entry name" value="Bordetella uptake gene, domain 1"/>
    <property type="match status" value="1"/>
</dbReference>
<dbReference type="PANTHER" id="PTHR42928:SF5">
    <property type="entry name" value="BLR1237 PROTEIN"/>
    <property type="match status" value="1"/>
</dbReference>
<protein>
    <submittedName>
        <fullName evidence="3">Tripartite tricarboxylate transporter substrate binding protein</fullName>
    </submittedName>
</protein>
<dbReference type="PIRSF" id="PIRSF017082">
    <property type="entry name" value="YflP"/>
    <property type="match status" value="1"/>
</dbReference>
<feature type="chain" id="PRO_5045559839" evidence="2">
    <location>
        <begin position="27"/>
        <end position="327"/>
    </location>
</feature>
<evidence type="ECO:0000256" key="2">
    <source>
        <dbReference type="SAM" id="SignalP"/>
    </source>
</evidence>
<comment type="similarity">
    <text evidence="1">Belongs to the UPF0065 (bug) family.</text>
</comment>
<sequence>MKRRRLLANGAASLALPVLLGRTAQAQSAWPDRPIRLIVPFPPGGGTDTVSRELATRIGLATGWTIVADNRPGAGGTIGLDVVAKAAPDGYTIGLGQTSNLAIAPAIYPNLPFDPLRDLSPIGLVAQQPNLIVVARNSPIRDLDGLLAAARARPGQLSAGHPGNGTVGHLGGEVMNASAGIDIVQVPYRGAGTVVADLLAGRIDVYSANPLSVKGVLESGEIRALAVTSPARSSAFPDVPTVAELGHPAFEAMNWTGLVGPARLPEPIVNRMNEEMRKVLANADVRARFTNEGSDVVGSTPAEFRRHLESEINKWGTLIRSANLRVN</sequence>
<name>A0ABS5EGM9_9PROT</name>
<evidence type="ECO:0000313" key="4">
    <source>
        <dbReference type="Proteomes" id="UP000698752"/>
    </source>
</evidence>
<dbReference type="Gene3D" id="3.40.190.10">
    <property type="entry name" value="Periplasmic binding protein-like II"/>
    <property type="match status" value="1"/>
</dbReference>
<dbReference type="InterPro" id="IPR005064">
    <property type="entry name" value="BUG"/>
</dbReference>